<accession>A0ABV9KIA6</accession>
<reference evidence="3" key="1">
    <citation type="journal article" date="2019" name="Int. J. Syst. Evol. Microbiol.">
        <title>The Global Catalogue of Microorganisms (GCM) 10K type strain sequencing project: providing services to taxonomists for standard genome sequencing and annotation.</title>
        <authorList>
            <consortium name="The Broad Institute Genomics Platform"/>
            <consortium name="The Broad Institute Genome Sequencing Center for Infectious Disease"/>
            <person name="Wu L."/>
            <person name="Ma J."/>
        </authorList>
    </citation>
    <scope>NUCLEOTIDE SEQUENCE [LARGE SCALE GENOMIC DNA]</scope>
    <source>
        <strain evidence="3">CGMCC 4.7283</strain>
    </source>
</reference>
<organism evidence="2 3">
    <name type="scientific">Seohaeicola nanhaiensis</name>
    <dbReference type="NCBI Taxonomy" id="1387282"/>
    <lineage>
        <taxon>Bacteria</taxon>
        <taxon>Pseudomonadati</taxon>
        <taxon>Pseudomonadota</taxon>
        <taxon>Alphaproteobacteria</taxon>
        <taxon>Rhodobacterales</taxon>
        <taxon>Roseobacteraceae</taxon>
        <taxon>Seohaeicola</taxon>
    </lineage>
</organism>
<evidence type="ECO:0000313" key="2">
    <source>
        <dbReference type="EMBL" id="MFC4669900.1"/>
    </source>
</evidence>
<sequence>MLTLKLKSRLQAFWSDTSGNVTVEFCLAMPILFWSFMASYVFFDGYRQSAINLKAAYTISDLVSRETGTINDAYIQSMVNLLELMTRTPSDVDLRISVIRWDATDDRYYLDWSANRGFINALTDDNISDIEDKLPVMPADERVILVETNNVFVPLFNVGLDDINLSNFVFTRPRFVSQIVFEGTQNGSNESHDDNVDTSSGT</sequence>
<comment type="caution">
    <text evidence="2">The sequence shown here is derived from an EMBL/GenBank/DDBJ whole genome shotgun (WGS) entry which is preliminary data.</text>
</comment>
<keyword evidence="1" id="KW-0472">Membrane</keyword>
<proteinExistence type="predicted"/>
<dbReference type="Proteomes" id="UP001595973">
    <property type="component" value="Unassembled WGS sequence"/>
</dbReference>
<evidence type="ECO:0000313" key="3">
    <source>
        <dbReference type="Proteomes" id="UP001595973"/>
    </source>
</evidence>
<feature type="transmembrane region" description="Helical" evidence="1">
    <location>
        <begin position="21"/>
        <end position="43"/>
    </location>
</feature>
<gene>
    <name evidence="2" type="ORF">ACFO5X_15150</name>
</gene>
<keyword evidence="3" id="KW-1185">Reference proteome</keyword>
<keyword evidence="1" id="KW-1133">Transmembrane helix</keyword>
<protein>
    <submittedName>
        <fullName evidence="2">TadE/TadG family type IV pilus assembly protein</fullName>
    </submittedName>
</protein>
<dbReference type="EMBL" id="JBHSGI010000024">
    <property type="protein sequence ID" value="MFC4669900.1"/>
    <property type="molecule type" value="Genomic_DNA"/>
</dbReference>
<dbReference type="RefSeq" id="WP_380718340.1">
    <property type="nucleotide sequence ID" value="NZ_JBHSGI010000024.1"/>
</dbReference>
<keyword evidence="1" id="KW-0812">Transmembrane</keyword>
<name>A0ABV9KIA6_9RHOB</name>
<evidence type="ECO:0000256" key="1">
    <source>
        <dbReference type="SAM" id="Phobius"/>
    </source>
</evidence>